<organism evidence="2 3">
    <name type="scientific">Hyaloscypha hepaticicola</name>
    <dbReference type="NCBI Taxonomy" id="2082293"/>
    <lineage>
        <taxon>Eukaryota</taxon>
        <taxon>Fungi</taxon>
        <taxon>Dikarya</taxon>
        <taxon>Ascomycota</taxon>
        <taxon>Pezizomycotina</taxon>
        <taxon>Leotiomycetes</taxon>
        <taxon>Helotiales</taxon>
        <taxon>Hyaloscyphaceae</taxon>
        <taxon>Hyaloscypha</taxon>
    </lineage>
</organism>
<dbReference type="EMBL" id="KZ613466">
    <property type="protein sequence ID" value="PMD27368.1"/>
    <property type="molecule type" value="Genomic_DNA"/>
</dbReference>
<gene>
    <name evidence="2" type="ORF">NA56DRAFT_233600</name>
</gene>
<evidence type="ECO:0000313" key="3">
    <source>
        <dbReference type="Proteomes" id="UP000235672"/>
    </source>
</evidence>
<evidence type="ECO:0000313" key="2">
    <source>
        <dbReference type="EMBL" id="PMD27368.1"/>
    </source>
</evidence>
<reference evidence="2 3" key="1">
    <citation type="submission" date="2016-05" db="EMBL/GenBank/DDBJ databases">
        <title>A degradative enzymes factory behind the ericoid mycorrhizal symbiosis.</title>
        <authorList>
            <consortium name="DOE Joint Genome Institute"/>
            <person name="Martino E."/>
            <person name="Morin E."/>
            <person name="Grelet G."/>
            <person name="Kuo A."/>
            <person name="Kohler A."/>
            <person name="Daghino S."/>
            <person name="Barry K."/>
            <person name="Choi C."/>
            <person name="Cichocki N."/>
            <person name="Clum A."/>
            <person name="Copeland A."/>
            <person name="Hainaut M."/>
            <person name="Haridas S."/>
            <person name="Labutti K."/>
            <person name="Lindquist E."/>
            <person name="Lipzen A."/>
            <person name="Khouja H.-R."/>
            <person name="Murat C."/>
            <person name="Ohm R."/>
            <person name="Olson A."/>
            <person name="Spatafora J."/>
            <person name="Veneault-Fourrey C."/>
            <person name="Henrissat B."/>
            <person name="Grigoriev I."/>
            <person name="Martin F."/>
            <person name="Perotto S."/>
        </authorList>
    </citation>
    <scope>NUCLEOTIDE SEQUENCE [LARGE SCALE GENOMIC DNA]</scope>
    <source>
        <strain evidence="2 3">UAMH 7357</strain>
    </source>
</reference>
<feature type="region of interest" description="Disordered" evidence="1">
    <location>
        <begin position="1"/>
        <end position="30"/>
    </location>
</feature>
<sequence>MQRKSSFPYWHSPTENRDRHHSSVSTCRSGSPLGIFSAAKRAASLKSAIPSNSSAGNPIRYEPLVFSPQNLKMPSRSSLPISTELPPGPR</sequence>
<proteinExistence type="predicted"/>
<feature type="region of interest" description="Disordered" evidence="1">
    <location>
        <begin position="70"/>
        <end position="90"/>
    </location>
</feature>
<keyword evidence="3" id="KW-1185">Reference proteome</keyword>
<dbReference type="AlphaFoldDB" id="A0A2J6QM67"/>
<accession>A0A2J6QM67</accession>
<feature type="compositionally biased region" description="Polar residues" evidence="1">
    <location>
        <begin position="70"/>
        <end position="81"/>
    </location>
</feature>
<protein>
    <submittedName>
        <fullName evidence="2">Uncharacterized protein</fullName>
    </submittedName>
</protein>
<name>A0A2J6QM67_9HELO</name>
<dbReference type="Proteomes" id="UP000235672">
    <property type="component" value="Unassembled WGS sequence"/>
</dbReference>
<evidence type="ECO:0000256" key="1">
    <source>
        <dbReference type="SAM" id="MobiDB-lite"/>
    </source>
</evidence>